<dbReference type="InterPro" id="IPR005813">
    <property type="entry name" value="Ribosomal_bL20"/>
</dbReference>
<dbReference type="GO" id="GO:0005840">
    <property type="term" value="C:ribosome"/>
    <property type="evidence" value="ECO:0007669"/>
    <property type="project" value="UniProtKB-KW"/>
</dbReference>
<organism evidence="6">
    <name type="scientific">Eutreptiella sp. CCMP389</name>
    <dbReference type="NCBI Taxonomy" id="96781"/>
    <lineage>
        <taxon>Eukaryota</taxon>
        <taxon>Discoba</taxon>
        <taxon>Euglenozoa</taxon>
        <taxon>Euglenida</taxon>
        <taxon>Spirocuta</taxon>
        <taxon>Euglenophyceae</taxon>
        <taxon>Eutreptiales</taxon>
        <taxon>Eutreptiaceae</taxon>
        <taxon>Eutreptiella</taxon>
    </lineage>
</organism>
<accession>A0A977K8F2</accession>
<dbReference type="InterPro" id="IPR035566">
    <property type="entry name" value="Ribosomal_protein_bL20_C"/>
</dbReference>
<keyword evidence="4" id="KW-0699">rRNA-binding</keyword>
<sequence>MTRIKRGSVAKKYRKKILKFNKGFVGSHSVLYRTANQQHMRALRYSYFDRRKRKRGMRRLWIKRINAAVRLKNFCYSDFICKLKQSSIVLNRKILSQLCLFDLKSFDYLLNKVSSL</sequence>
<dbReference type="FunFam" id="1.10.1900.20:FF:000001">
    <property type="entry name" value="50S ribosomal protein L20"/>
    <property type="match status" value="1"/>
</dbReference>
<comment type="similarity">
    <text evidence="1 4 5">Belongs to the bacterial ribosomal protein bL20 family.</text>
</comment>
<evidence type="ECO:0000256" key="1">
    <source>
        <dbReference type="ARBA" id="ARBA00007698"/>
    </source>
</evidence>
<dbReference type="AlphaFoldDB" id="A0A977K8F2"/>
<keyword evidence="4" id="KW-0694">RNA-binding</keyword>
<dbReference type="Gene3D" id="1.10.1900.20">
    <property type="entry name" value="Ribosomal protein L20"/>
    <property type="match status" value="1"/>
</dbReference>
<dbReference type="SUPFAM" id="SSF74731">
    <property type="entry name" value="Ribosomal protein L20"/>
    <property type="match status" value="1"/>
</dbReference>
<protein>
    <recommendedName>
        <fullName evidence="4">Large ribosomal subunit protein bL20c</fullName>
    </recommendedName>
</protein>
<geneLocation type="chloroplast" evidence="6"/>
<dbReference type="GO" id="GO:0009507">
    <property type="term" value="C:chloroplast"/>
    <property type="evidence" value="ECO:0007669"/>
    <property type="project" value="UniProtKB-SubCell"/>
</dbReference>
<evidence type="ECO:0000256" key="5">
    <source>
        <dbReference type="RuleBase" id="RU000561"/>
    </source>
</evidence>
<comment type="subcellular location">
    <subcellularLocation>
        <location evidence="4">Plastid</location>
        <location evidence="4">Chloroplast</location>
    </subcellularLocation>
</comment>
<dbReference type="NCBIfam" id="TIGR01032">
    <property type="entry name" value="rplT_bact"/>
    <property type="match status" value="1"/>
</dbReference>
<dbReference type="EMBL" id="OK136185">
    <property type="protein sequence ID" value="UXD06392.1"/>
    <property type="molecule type" value="Genomic_DNA"/>
</dbReference>
<dbReference type="Pfam" id="PF00453">
    <property type="entry name" value="Ribosomal_L20"/>
    <property type="match status" value="1"/>
</dbReference>
<dbReference type="PANTHER" id="PTHR10986">
    <property type="entry name" value="39S RIBOSOMAL PROTEIN L20"/>
    <property type="match status" value="1"/>
</dbReference>
<dbReference type="PRINTS" id="PR00062">
    <property type="entry name" value="RIBOSOMALL20"/>
</dbReference>
<keyword evidence="6" id="KW-0934">Plastid</keyword>
<gene>
    <name evidence="4" type="primary">rpl20</name>
</gene>
<dbReference type="GO" id="GO:0003735">
    <property type="term" value="F:structural constituent of ribosome"/>
    <property type="evidence" value="ECO:0007669"/>
    <property type="project" value="InterPro"/>
</dbReference>
<evidence type="ECO:0000256" key="3">
    <source>
        <dbReference type="ARBA" id="ARBA00023274"/>
    </source>
</evidence>
<dbReference type="GO" id="GO:0019843">
    <property type="term" value="F:rRNA binding"/>
    <property type="evidence" value="ECO:0007669"/>
    <property type="project" value="UniProtKB-UniRule"/>
</dbReference>
<evidence type="ECO:0000313" key="6">
    <source>
        <dbReference type="EMBL" id="UXD06392.1"/>
    </source>
</evidence>
<dbReference type="Gene3D" id="6.10.160.10">
    <property type="match status" value="1"/>
</dbReference>
<comment type="function">
    <text evidence="4">Binds directly to 23S ribosomal RNA and is necessary for the in vitro assembly process of the 50S ribosomal subunit. It is not involved in the protein synthesizing functions of that subunit.</text>
</comment>
<dbReference type="GO" id="GO:1990904">
    <property type="term" value="C:ribonucleoprotein complex"/>
    <property type="evidence" value="ECO:0007669"/>
    <property type="project" value="UniProtKB-KW"/>
</dbReference>
<evidence type="ECO:0000256" key="2">
    <source>
        <dbReference type="ARBA" id="ARBA00022980"/>
    </source>
</evidence>
<reference evidence="6" key="1">
    <citation type="submission" date="2021-09" db="EMBL/GenBank/DDBJ databases">
        <authorList>
            <person name="Maciszewski K."/>
            <person name="Dabbagh N."/>
            <person name="Preisfeld A."/>
            <person name="Karnkowska A."/>
        </authorList>
    </citation>
    <scope>NUCLEOTIDE SEQUENCE</scope>
</reference>
<keyword evidence="2 4" id="KW-0689">Ribosomal protein</keyword>
<name>A0A977K8F2_9EUGL</name>
<dbReference type="GO" id="GO:0006412">
    <property type="term" value="P:translation"/>
    <property type="evidence" value="ECO:0007669"/>
    <property type="project" value="InterPro"/>
</dbReference>
<reference evidence="6" key="2">
    <citation type="journal article" date="2022" name="Mol. Phylogenet. Evol.">
        <title>Maturyoshka: A maturase inside a maturase, and other peculiarities of the novel chloroplast genomes of marine euglenophytes.</title>
        <authorList>
            <person name="Maciszewski K."/>
            <person name="Dabbagh N."/>
            <person name="Preisfeld A."/>
            <person name="Karnkowska A."/>
        </authorList>
    </citation>
    <scope>NUCLEOTIDE SEQUENCE</scope>
</reference>
<keyword evidence="3 4" id="KW-0687">Ribonucleoprotein</keyword>
<dbReference type="CDD" id="cd07026">
    <property type="entry name" value="Ribosomal_L20"/>
    <property type="match status" value="1"/>
</dbReference>
<dbReference type="GO" id="GO:0000027">
    <property type="term" value="P:ribosomal large subunit assembly"/>
    <property type="evidence" value="ECO:0007669"/>
    <property type="project" value="UniProtKB-UniRule"/>
</dbReference>
<dbReference type="HAMAP" id="MF_00382">
    <property type="entry name" value="Ribosomal_bL20"/>
    <property type="match status" value="1"/>
</dbReference>
<keyword evidence="6" id="KW-0150">Chloroplast</keyword>
<proteinExistence type="inferred from homology"/>
<evidence type="ECO:0000256" key="4">
    <source>
        <dbReference type="HAMAP-Rule" id="MF_00382"/>
    </source>
</evidence>